<comment type="caution">
    <text evidence="3">The sequence shown here is derived from an EMBL/GenBank/DDBJ whole genome shotgun (WGS) entry which is preliminary data.</text>
</comment>
<feature type="domain" description="Glycosyl transferase family 1" evidence="1">
    <location>
        <begin position="186"/>
        <end position="349"/>
    </location>
</feature>
<dbReference type="eggNOG" id="COG0438">
    <property type="taxonomic scope" value="Bacteria"/>
</dbReference>
<dbReference type="SUPFAM" id="SSF53756">
    <property type="entry name" value="UDP-Glycosyltransferase/glycogen phosphorylase"/>
    <property type="match status" value="1"/>
</dbReference>
<dbReference type="RefSeq" id="WP_034974043.1">
    <property type="nucleotide sequence ID" value="NZ_FOFI01000002.1"/>
</dbReference>
<dbReference type="OrthoDB" id="9795068at2"/>
<evidence type="ECO:0000259" key="1">
    <source>
        <dbReference type="Pfam" id="PF00534"/>
    </source>
</evidence>
<proteinExistence type="predicted"/>
<protein>
    <recommendedName>
        <fullName evidence="5">Glycosyltransferase involved in cell wall biosynthesis</fullName>
    </recommendedName>
</protein>
<keyword evidence="4" id="KW-1185">Reference proteome</keyword>
<dbReference type="Pfam" id="PF13439">
    <property type="entry name" value="Glyco_transf_4"/>
    <property type="match status" value="1"/>
</dbReference>
<dbReference type="AlphaFoldDB" id="A0A085BN84"/>
<evidence type="ECO:0000313" key="3">
    <source>
        <dbReference type="EMBL" id="KFC23929.1"/>
    </source>
</evidence>
<dbReference type="PANTHER" id="PTHR45947">
    <property type="entry name" value="SULFOQUINOVOSYL TRANSFERASE SQD2"/>
    <property type="match status" value="1"/>
</dbReference>
<dbReference type="InterPro" id="IPR001296">
    <property type="entry name" value="Glyco_trans_1"/>
</dbReference>
<dbReference type="GO" id="GO:0016757">
    <property type="term" value="F:glycosyltransferase activity"/>
    <property type="evidence" value="ECO:0007669"/>
    <property type="project" value="InterPro"/>
</dbReference>
<dbReference type="STRING" id="421072.SAMN04488097_1987"/>
<dbReference type="Gene3D" id="3.40.50.2000">
    <property type="entry name" value="Glycogen Phosphorylase B"/>
    <property type="match status" value="2"/>
</dbReference>
<dbReference type="InterPro" id="IPR028098">
    <property type="entry name" value="Glyco_trans_4-like_N"/>
</dbReference>
<reference evidence="3 4" key="1">
    <citation type="submission" date="2014-07" db="EMBL/GenBank/DDBJ databases">
        <title>Epilithonimonas lactis LMG 22401 Genome.</title>
        <authorList>
            <person name="Pipes S.E."/>
            <person name="Stropko S.J."/>
        </authorList>
    </citation>
    <scope>NUCLEOTIDE SEQUENCE [LARGE SCALE GENOMIC DNA]</scope>
    <source>
        <strain evidence="3 4">LMG 24401</strain>
    </source>
</reference>
<name>A0A085BN84_9FLAO</name>
<accession>A0A085BN84</accession>
<dbReference type="EMBL" id="JPLY01000001">
    <property type="protein sequence ID" value="KFC23929.1"/>
    <property type="molecule type" value="Genomic_DNA"/>
</dbReference>
<organism evidence="3 4">
    <name type="scientific">Epilithonimonas lactis</name>
    <dbReference type="NCBI Taxonomy" id="421072"/>
    <lineage>
        <taxon>Bacteria</taxon>
        <taxon>Pseudomonadati</taxon>
        <taxon>Bacteroidota</taxon>
        <taxon>Flavobacteriia</taxon>
        <taxon>Flavobacteriales</taxon>
        <taxon>Weeksellaceae</taxon>
        <taxon>Chryseobacterium group</taxon>
        <taxon>Epilithonimonas</taxon>
    </lineage>
</organism>
<sequence length="371" mass="42208">MKILFLSSWFPNKLEPTNGNFVQRHAEAVAMKHDVEILHTIGDFNQKETYIFDDKVINGIRTLVIYYKNSKNPIQNFIRRMKAYKMGFAKMQKPDLVHANVLHNNMLFAVYLKKKFKIPFVVTEHWTALRKINQNSTSGPVKKIAKFIGNQSSMMLPVSNDLKISLGELGITTPMHVIPNVVDTQLFEPINSAHNDFTFVHISNLIPRKNADKILNVSIKLLKEGYKLKLKIGGDGETKTLREIVKKEGFENQIEVFDTLTLLEVSEKLKTSDCFVLFSNDENQPCVIAESFASGIKVISTNVGGISEFFPNDFGILVDEPDELLLENAMKKLLNEREITNKKEIADYAEKTFSKTAIAEQFTAVYEKILN</sequence>
<dbReference type="InterPro" id="IPR050194">
    <property type="entry name" value="Glycosyltransferase_grp1"/>
</dbReference>
<dbReference type="PANTHER" id="PTHR45947:SF15">
    <property type="entry name" value="TEICHURONIC ACID BIOSYNTHESIS GLYCOSYLTRANSFERASE TUAC-RELATED"/>
    <property type="match status" value="1"/>
</dbReference>
<dbReference type="Proteomes" id="UP000028623">
    <property type="component" value="Unassembled WGS sequence"/>
</dbReference>
<dbReference type="Pfam" id="PF00534">
    <property type="entry name" value="Glycos_transf_1"/>
    <property type="match status" value="1"/>
</dbReference>
<gene>
    <name evidence="3" type="ORF">IO89_05055</name>
</gene>
<evidence type="ECO:0008006" key="5">
    <source>
        <dbReference type="Google" id="ProtNLM"/>
    </source>
</evidence>
<evidence type="ECO:0000313" key="4">
    <source>
        <dbReference type="Proteomes" id="UP000028623"/>
    </source>
</evidence>
<evidence type="ECO:0000259" key="2">
    <source>
        <dbReference type="Pfam" id="PF13439"/>
    </source>
</evidence>
<feature type="domain" description="Glycosyltransferase subfamily 4-like N-terminal" evidence="2">
    <location>
        <begin position="26"/>
        <end position="185"/>
    </location>
</feature>